<protein>
    <recommendedName>
        <fullName evidence="5 6">Eukaryotic translation initiation factor 3 subunit E</fullName>
        <shortName evidence="5">eIF3e</shortName>
    </recommendedName>
    <alternativeName>
        <fullName evidence="5">Eukaryotic translation initiation factor 3 subunit 6</fullName>
    </alternativeName>
</protein>
<organism evidence="8 9">
    <name type="scientific">Orchesella cincta</name>
    <name type="common">Springtail</name>
    <name type="synonym">Podura cincta</name>
    <dbReference type="NCBI Taxonomy" id="48709"/>
    <lineage>
        <taxon>Eukaryota</taxon>
        <taxon>Metazoa</taxon>
        <taxon>Ecdysozoa</taxon>
        <taxon>Arthropoda</taxon>
        <taxon>Hexapoda</taxon>
        <taxon>Collembola</taxon>
        <taxon>Entomobryomorpha</taxon>
        <taxon>Entomobryoidea</taxon>
        <taxon>Orchesellidae</taxon>
        <taxon>Orchesellinae</taxon>
        <taxon>Orchesella</taxon>
    </lineage>
</organism>
<sequence length="435" mass="50730">MAQYDLTGKNGQYLDRHLVAPLLEFLVAQNIYSANDVLQSKLALLTETKMVDYAIDVFKKLHADQEVPQKFLDKRQKVVEDYKAVQETSKSIQQILEDPGLAEQISNSRDYRQLVEYLVKNHDFKPERIDSIYDDAKLYYECGDYQTASQLLNLHNELVPTTDKNYLSGLWGKLACNILLHQWDYGMEDFEKLKTYIDEDPFRNSLQTLQQRTWLLHWGLYLYFNHAKGWDFLLDLLSNNAKYLNVIQTTCPHILRYWATAVIISKHNRHSTAMKELVQVIQQESYTYKDPITEFIECLHVNFDFDGAQKKLKECETVLSNDFFLISCYNEFIDHARLMIFETFCRIHQCISIGMLAEKLDMTTDDAERWIVNLIRNARLDAKLDSKLGHVVMGVHAVSPYQQIIGKTEFLSMRSQILANSVARKLGDKSTYVRM</sequence>
<evidence type="ECO:0000256" key="1">
    <source>
        <dbReference type="ARBA" id="ARBA00022490"/>
    </source>
</evidence>
<dbReference type="Proteomes" id="UP000094527">
    <property type="component" value="Unassembled WGS sequence"/>
</dbReference>
<keyword evidence="1 5" id="KW-0963">Cytoplasm</keyword>
<comment type="function">
    <text evidence="5">Component of the eukaryotic translation initiation factor 3 (eIF-3) complex, which is involved in protein synthesis of a specialized repertoire of mRNAs and, together with other initiation factors, stimulates binding of mRNA and methionyl-tRNAi to the 40S ribosome. The eIF-3 complex specifically targets and initiates translation of a subset of mRNAs involved in cell proliferation.</text>
</comment>
<dbReference type="PROSITE" id="PS50250">
    <property type="entry name" value="PCI"/>
    <property type="match status" value="1"/>
</dbReference>
<dbReference type="SMART" id="SM01186">
    <property type="entry name" value="eIF3_N"/>
    <property type="match status" value="1"/>
</dbReference>
<evidence type="ECO:0000313" key="8">
    <source>
        <dbReference type="EMBL" id="ODM98745.1"/>
    </source>
</evidence>
<dbReference type="GO" id="GO:0033290">
    <property type="term" value="C:eukaryotic 48S preinitiation complex"/>
    <property type="evidence" value="ECO:0007669"/>
    <property type="project" value="UniProtKB-UniRule"/>
</dbReference>
<dbReference type="CDD" id="cd21378">
    <property type="entry name" value="eIF3E"/>
    <property type="match status" value="1"/>
</dbReference>
<keyword evidence="9" id="KW-1185">Reference proteome</keyword>
<reference evidence="8 9" key="1">
    <citation type="journal article" date="2016" name="Genome Biol. Evol.">
        <title>Gene Family Evolution Reflects Adaptation to Soil Environmental Stressors in the Genome of the Collembolan Orchesella cincta.</title>
        <authorList>
            <person name="Faddeeva-Vakhrusheva A."/>
            <person name="Derks M.F."/>
            <person name="Anvar S.Y."/>
            <person name="Agamennone V."/>
            <person name="Suring W."/>
            <person name="Smit S."/>
            <person name="van Straalen N.M."/>
            <person name="Roelofs D."/>
        </authorList>
    </citation>
    <scope>NUCLEOTIDE SEQUENCE [LARGE SCALE GENOMIC DNA]</scope>
    <source>
        <tissue evidence="8">Mixed pool</tissue>
    </source>
</reference>
<dbReference type="SMART" id="SM00088">
    <property type="entry name" value="PINT"/>
    <property type="match status" value="1"/>
</dbReference>
<dbReference type="InterPro" id="IPR000717">
    <property type="entry name" value="PCI_dom"/>
</dbReference>
<dbReference type="Pfam" id="PF21357">
    <property type="entry name" value="EIF3E_C"/>
    <property type="match status" value="1"/>
</dbReference>
<dbReference type="InterPro" id="IPR019010">
    <property type="entry name" value="eIF3e_N"/>
</dbReference>
<evidence type="ECO:0000256" key="5">
    <source>
        <dbReference type="HAMAP-Rule" id="MF_03004"/>
    </source>
</evidence>
<dbReference type="Pfam" id="PF01399">
    <property type="entry name" value="PCI"/>
    <property type="match status" value="1"/>
</dbReference>
<dbReference type="PANTHER" id="PTHR10317">
    <property type="entry name" value="EUKARYOTIC TRANSLATION INITIATION FACTOR 3 SUBUNIT E"/>
    <property type="match status" value="1"/>
</dbReference>
<dbReference type="InterPro" id="IPR016650">
    <property type="entry name" value="eIF3e"/>
</dbReference>
<dbReference type="STRING" id="48709.A0A1D2N1G6"/>
<dbReference type="OrthoDB" id="417252at2759"/>
<dbReference type="PIRSF" id="PIRSF016255">
    <property type="entry name" value="eIF3e_su6"/>
    <property type="match status" value="1"/>
</dbReference>
<keyword evidence="2 5" id="KW-0396">Initiation factor</keyword>
<name>A0A1D2N1G6_ORCCI</name>
<evidence type="ECO:0000256" key="3">
    <source>
        <dbReference type="ARBA" id="ARBA00022917"/>
    </source>
</evidence>
<dbReference type="InterPro" id="IPR036390">
    <property type="entry name" value="WH_DNA-bd_sf"/>
</dbReference>
<dbReference type="Pfam" id="PF09440">
    <property type="entry name" value="eIF3_N"/>
    <property type="match status" value="1"/>
</dbReference>
<dbReference type="EMBL" id="LJIJ01000327">
    <property type="protein sequence ID" value="ODM98745.1"/>
    <property type="molecule type" value="Genomic_DNA"/>
</dbReference>
<dbReference type="HAMAP" id="MF_03004">
    <property type="entry name" value="eIF3e"/>
    <property type="match status" value="1"/>
</dbReference>
<keyword evidence="3 5" id="KW-0648">Protein biosynthesis</keyword>
<comment type="similarity">
    <text evidence="5 6">Belongs to the eIF-3 subunit E family.</text>
</comment>
<dbReference type="GO" id="GO:0003743">
    <property type="term" value="F:translation initiation factor activity"/>
    <property type="evidence" value="ECO:0007669"/>
    <property type="project" value="UniProtKB-UniRule"/>
</dbReference>
<feature type="domain" description="PCI" evidence="7">
    <location>
        <begin position="225"/>
        <end position="398"/>
    </location>
</feature>
<accession>A0A1D2N1G6</accession>
<evidence type="ECO:0000256" key="4">
    <source>
        <dbReference type="ARBA" id="ARBA00047068"/>
    </source>
</evidence>
<evidence type="ECO:0000256" key="6">
    <source>
        <dbReference type="PIRNR" id="PIRNR016255"/>
    </source>
</evidence>
<comment type="subcellular location">
    <subcellularLocation>
        <location evidence="5 6">Cytoplasm</location>
    </subcellularLocation>
</comment>
<comment type="subunit">
    <text evidence="4">Component of the eukaryotic translation initiation factor 3 (eIF-3) complex. The eIF-3 complex interacts with pix. Interacts with mxt.</text>
</comment>
<proteinExistence type="inferred from homology"/>
<gene>
    <name evidence="8" type="ORF">Ocin01_07934</name>
</gene>
<dbReference type="GO" id="GO:0016282">
    <property type="term" value="C:eukaryotic 43S preinitiation complex"/>
    <property type="evidence" value="ECO:0007669"/>
    <property type="project" value="UniProtKB-UniRule"/>
</dbReference>
<dbReference type="SUPFAM" id="SSF46785">
    <property type="entry name" value="Winged helix' DNA-binding domain"/>
    <property type="match status" value="1"/>
</dbReference>
<dbReference type="GO" id="GO:0001732">
    <property type="term" value="P:formation of cytoplasmic translation initiation complex"/>
    <property type="evidence" value="ECO:0007669"/>
    <property type="project" value="UniProtKB-UniRule"/>
</dbReference>
<evidence type="ECO:0000256" key="2">
    <source>
        <dbReference type="ARBA" id="ARBA00022540"/>
    </source>
</evidence>
<evidence type="ECO:0000313" key="9">
    <source>
        <dbReference type="Proteomes" id="UP000094527"/>
    </source>
</evidence>
<comment type="caution">
    <text evidence="8">The sequence shown here is derived from an EMBL/GenBank/DDBJ whole genome shotgun (WGS) entry which is preliminary data.</text>
</comment>
<dbReference type="GO" id="GO:0071540">
    <property type="term" value="C:eukaryotic translation initiation factor 3 complex, eIF3e"/>
    <property type="evidence" value="ECO:0007669"/>
    <property type="project" value="UniProtKB-UniRule"/>
</dbReference>
<dbReference type="AlphaFoldDB" id="A0A1D2N1G6"/>
<evidence type="ECO:0000259" key="7">
    <source>
        <dbReference type="PROSITE" id="PS50250"/>
    </source>
</evidence>
<dbReference type="OMA" id="NCPWILR"/>